<proteinExistence type="predicted"/>
<dbReference type="EMBL" id="JADGKB010000070">
    <property type="protein sequence ID" value="KAJ3255212.1"/>
    <property type="molecule type" value="Genomic_DNA"/>
</dbReference>
<evidence type="ECO:0000313" key="3">
    <source>
        <dbReference type="Proteomes" id="UP001210925"/>
    </source>
</evidence>
<feature type="region of interest" description="Disordered" evidence="1">
    <location>
        <begin position="274"/>
        <end position="302"/>
    </location>
</feature>
<gene>
    <name evidence="2" type="ORF">HK103_006581</name>
</gene>
<name>A0AAD5UDP2_9FUNG</name>
<sequence>MSNITDTGALLTVNIVSTSILMCFGAKQLADLFHYDMRTKTDPYLWWIKTLCSLWATINAVGANWGSHGVNAFVEAIWLFQVWYMYQRNKLGGACLAFLFLLRLGEGIADTILGEGYIDPVLGCSFIQNPITGQLYEYTDLAIDFISTICIGIYLVRARAGNVSSASNSIYASIGITNLIRNVILTTFNVILSIILNQDPTSPLIVPLFQFQLVAMFSLTCYERDILLLFKHIYEGTSDQDRKTVLTNDTKKLGTVSKGHSSIAKENSFAVSMQKESSAATRNETPNVFQKENSNAQPMFKK</sequence>
<evidence type="ECO:0000313" key="2">
    <source>
        <dbReference type="EMBL" id="KAJ3255212.1"/>
    </source>
</evidence>
<accession>A0AAD5UDP2</accession>
<comment type="caution">
    <text evidence="2">The sequence shown here is derived from an EMBL/GenBank/DDBJ whole genome shotgun (WGS) entry which is preliminary data.</text>
</comment>
<reference evidence="2" key="1">
    <citation type="submission" date="2020-05" db="EMBL/GenBank/DDBJ databases">
        <title>Phylogenomic resolution of chytrid fungi.</title>
        <authorList>
            <person name="Stajich J.E."/>
            <person name="Amses K."/>
            <person name="Simmons R."/>
            <person name="Seto K."/>
            <person name="Myers J."/>
            <person name="Bonds A."/>
            <person name="Quandt C.A."/>
            <person name="Barry K."/>
            <person name="Liu P."/>
            <person name="Grigoriev I."/>
            <person name="Longcore J.E."/>
            <person name="James T.Y."/>
        </authorList>
    </citation>
    <scope>NUCLEOTIDE SEQUENCE</scope>
    <source>
        <strain evidence="2">PLAUS21</strain>
    </source>
</reference>
<keyword evidence="3" id="KW-1185">Reference proteome</keyword>
<dbReference type="Proteomes" id="UP001210925">
    <property type="component" value="Unassembled WGS sequence"/>
</dbReference>
<protein>
    <submittedName>
        <fullName evidence="2">Uncharacterized protein</fullName>
    </submittedName>
</protein>
<organism evidence="2 3">
    <name type="scientific">Boothiomyces macroporosus</name>
    <dbReference type="NCBI Taxonomy" id="261099"/>
    <lineage>
        <taxon>Eukaryota</taxon>
        <taxon>Fungi</taxon>
        <taxon>Fungi incertae sedis</taxon>
        <taxon>Chytridiomycota</taxon>
        <taxon>Chytridiomycota incertae sedis</taxon>
        <taxon>Chytridiomycetes</taxon>
        <taxon>Rhizophydiales</taxon>
        <taxon>Terramycetaceae</taxon>
        <taxon>Boothiomyces</taxon>
    </lineage>
</organism>
<evidence type="ECO:0000256" key="1">
    <source>
        <dbReference type="SAM" id="MobiDB-lite"/>
    </source>
</evidence>
<dbReference type="AlphaFoldDB" id="A0AAD5UDP2"/>